<dbReference type="PANTHER" id="PTHR11188">
    <property type="entry name" value="ARRESTIN DOMAIN CONTAINING PROTEIN"/>
    <property type="match status" value="1"/>
</dbReference>
<reference evidence="2" key="1">
    <citation type="submission" date="2023-03" db="EMBL/GenBank/DDBJ databases">
        <title>Massive genome expansion in bonnet fungi (Mycena s.s.) driven by repeated elements and novel gene families across ecological guilds.</title>
        <authorList>
            <consortium name="Lawrence Berkeley National Laboratory"/>
            <person name="Harder C.B."/>
            <person name="Miyauchi S."/>
            <person name="Viragh M."/>
            <person name="Kuo A."/>
            <person name="Thoen E."/>
            <person name="Andreopoulos B."/>
            <person name="Lu D."/>
            <person name="Skrede I."/>
            <person name="Drula E."/>
            <person name="Henrissat B."/>
            <person name="Morin E."/>
            <person name="Kohler A."/>
            <person name="Barry K."/>
            <person name="LaButti K."/>
            <person name="Morin E."/>
            <person name="Salamov A."/>
            <person name="Lipzen A."/>
            <person name="Mereny Z."/>
            <person name="Hegedus B."/>
            <person name="Baldrian P."/>
            <person name="Stursova M."/>
            <person name="Weitz H."/>
            <person name="Taylor A."/>
            <person name="Grigoriev I.V."/>
            <person name="Nagy L.G."/>
            <person name="Martin F."/>
            <person name="Kauserud H."/>
        </authorList>
    </citation>
    <scope>NUCLEOTIDE SEQUENCE</scope>
    <source>
        <strain evidence="2">9144</strain>
    </source>
</reference>
<evidence type="ECO:0000313" key="3">
    <source>
        <dbReference type="Proteomes" id="UP001219525"/>
    </source>
</evidence>
<dbReference type="EMBL" id="JARJCW010000173">
    <property type="protein sequence ID" value="KAJ7189566.1"/>
    <property type="molecule type" value="Genomic_DNA"/>
</dbReference>
<name>A0AAD6UPM4_9AGAR</name>
<dbReference type="GO" id="GO:0005737">
    <property type="term" value="C:cytoplasm"/>
    <property type="evidence" value="ECO:0007669"/>
    <property type="project" value="TreeGrafter"/>
</dbReference>
<protein>
    <recommendedName>
        <fullName evidence="1">Arrestin-like N-terminal domain-containing protein</fullName>
    </recommendedName>
</protein>
<dbReference type="Proteomes" id="UP001219525">
    <property type="component" value="Unassembled WGS sequence"/>
</dbReference>
<dbReference type="InterPro" id="IPR011021">
    <property type="entry name" value="Arrestin-like_N"/>
</dbReference>
<sequence>MAESLTLHFPDFVRVAGETLQGHVDVNIPMAMNDKIENVRVKVRGYIVTKYTEREHETGPEGPRNETHRKTLSVEVVRLDQTIWDHFNAQDGGPEVIQCPFQMPLPSTLPPSFHHSTLSHSVTISYSLEVVGSRHGMFHANRRVRRIFSVVPPADAGELNATASLKQGWAGQWRPIATTKLIRHGVFGDHSEAKIELVLPDLPSLPMGTGIPFGFHVWTKTKPVHQEDLDKHEKLFPAPPASPAEVQLAVHRQGSMHVRHKNEPMDDKFDLAGSLGDKDAAGAVRMTVDQPEFTPAPDHKDKGFWKRGVHFEGMLVIPHAPTFSVEAVEWHYLLRVKVDFPGIGNDLELEFPVHIHSGVACPPLPQAGYQMNVPYAYPLPSGPPPMMNLPPSYWNGEHHNWDEES</sequence>
<organism evidence="2 3">
    <name type="scientific">Mycena pura</name>
    <dbReference type="NCBI Taxonomy" id="153505"/>
    <lineage>
        <taxon>Eukaryota</taxon>
        <taxon>Fungi</taxon>
        <taxon>Dikarya</taxon>
        <taxon>Basidiomycota</taxon>
        <taxon>Agaricomycotina</taxon>
        <taxon>Agaricomycetes</taxon>
        <taxon>Agaricomycetidae</taxon>
        <taxon>Agaricales</taxon>
        <taxon>Marasmiineae</taxon>
        <taxon>Mycenaceae</taxon>
        <taxon>Mycena</taxon>
    </lineage>
</organism>
<keyword evidence="3" id="KW-1185">Reference proteome</keyword>
<dbReference type="PANTHER" id="PTHR11188:SF17">
    <property type="entry name" value="FI21816P1"/>
    <property type="match status" value="1"/>
</dbReference>
<evidence type="ECO:0000259" key="1">
    <source>
        <dbReference type="Pfam" id="PF00339"/>
    </source>
</evidence>
<feature type="domain" description="Arrestin-like N-terminal" evidence="1">
    <location>
        <begin position="7"/>
        <end position="155"/>
    </location>
</feature>
<dbReference type="Gene3D" id="2.60.40.640">
    <property type="match status" value="1"/>
</dbReference>
<accession>A0AAD6UPM4</accession>
<evidence type="ECO:0000313" key="2">
    <source>
        <dbReference type="EMBL" id="KAJ7189566.1"/>
    </source>
</evidence>
<gene>
    <name evidence="2" type="ORF">GGX14DRAFT_609047</name>
</gene>
<proteinExistence type="predicted"/>
<dbReference type="AlphaFoldDB" id="A0AAD6UPM4"/>
<dbReference type="InterPro" id="IPR050357">
    <property type="entry name" value="Arrestin_domain-protein"/>
</dbReference>
<dbReference type="InterPro" id="IPR014752">
    <property type="entry name" value="Arrestin-like_C"/>
</dbReference>
<dbReference type="GO" id="GO:0015031">
    <property type="term" value="P:protein transport"/>
    <property type="evidence" value="ECO:0007669"/>
    <property type="project" value="TreeGrafter"/>
</dbReference>
<dbReference type="SUPFAM" id="SSF81296">
    <property type="entry name" value="E set domains"/>
    <property type="match status" value="1"/>
</dbReference>
<dbReference type="InterPro" id="IPR014756">
    <property type="entry name" value="Ig_E-set"/>
</dbReference>
<dbReference type="Pfam" id="PF00339">
    <property type="entry name" value="Arrestin_N"/>
    <property type="match status" value="1"/>
</dbReference>
<comment type="caution">
    <text evidence="2">The sequence shown here is derived from an EMBL/GenBank/DDBJ whole genome shotgun (WGS) entry which is preliminary data.</text>
</comment>